<keyword evidence="6" id="KW-0963">Cytoplasm</keyword>
<comment type="cofactor">
    <cofactor evidence="1 13">
        <name>Zn(2+)</name>
        <dbReference type="ChEBI" id="CHEBI:29105"/>
    </cofactor>
</comment>
<dbReference type="Pfam" id="PF00107">
    <property type="entry name" value="ADH_zinc_N"/>
    <property type="match status" value="1"/>
</dbReference>
<dbReference type="FunFam" id="3.40.50.720:FF:000003">
    <property type="entry name" value="S-(hydroxymethyl)glutathione dehydrogenase"/>
    <property type="match status" value="1"/>
</dbReference>
<evidence type="ECO:0000256" key="12">
    <source>
        <dbReference type="ARBA" id="ARBA00049243"/>
    </source>
</evidence>
<keyword evidence="9" id="KW-0560">Oxidoreductase</keyword>
<evidence type="ECO:0000256" key="11">
    <source>
        <dbReference type="ARBA" id="ARBA00049164"/>
    </source>
</evidence>
<dbReference type="PANTHER" id="PTHR43880">
    <property type="entry name" value="ALCOHOL DEHYDROGENASE"/>
    <property type="match status" value="1"/>
</dbReference>
<evidence type="ECO:0000313" key="16">
    <source>
        <dbReference type="EMBL" id="VFQ91743.1"/>
    </source>
</evidence>
<keyword evidence="17" id="KW-1185">Reference proteome</keyword>
<evidence type="ECO:0000256" key="2">
    <source>
        <dbReference type="ARBA" id="ARBA00004496"/>
    </source>
</evidence>
<evidence type="ECO:0000256" key="8">
    <source>
        <dbReference type="ARBA" id="ARBA00022833"/>
    </source>
</evidence>
<comment type="catalytic activity">
    <reaction evidence="12">
        <text>a primary alcohol + NAD(+) = an aldehyde + NADH + H(+)</text>
        <dbReference type="Rhea" id="RHEA:10736"/>
        <dbReference type="ChEBI" id="CHEBI:15378"/>
        <dbReference type="ChEBI" id="CHEBI:15734"/>
        <dbReference type="ChEBI" id="CHEBI:17478"/>
        <dbReference type="ChEBI" id="CHEBI:57540"/>
        <dbReference type="ChEBI" id="CHEBI:57945"/>
        <dbReference type="EC" id="1.1.1.1"/>
    </reaction>
</comment>
<dbReference type="PANTHER" id="PTHR43880:SF40">
    <property type="entry name" value="ALCOHOL DEHYDROGENASE 2"/>
    <property type="match status" value="1"/>
</dbReference>
<dbReference type="Gene3D" id="3.40.50.720">
    <property type="entry name" value="NAD(P)-binding Rossmann-like Domain"/>
    <property type="match status" value="1"/>
</dbReference>
<dbReference type="GO" id="GO:0051903">
    <property type="term" value="F:S-(hydroxymethyl)glutathione dehydrogenase [NAD(P)+] activity"/>
    <property type="evidence" value="ECO:0007669"/>
    <property type="project" value="TreeGrafter"/>
</dbReference>
<dbReference type="InterPro" id="IPR036291">
    <property type="entry name" value="NAD(P)-bd_dom_sf"/>
</dbReference>
<dbReference type="InterPro" id="IPR002328">
    <property type="entry name" value="ADH_Zn_CS"/>
</dbReference>
<evidence type="ECO:0000259" key="14">
    <source>
        <dbReference type="Pfam" id="PF00107"/>
    </source>
</evidence>
<dbReference type="GO" id="GO:0008270">
    <property type="term" value="F:zinc ion binding"/>
    <property type="evidence" value="ECO:0007669"/>
    <property type="project" value="InterPro"/>
</dbReference>
<organism evidence="16 17">
    <name type="scientific">Cuscuta campestris</name>
    <dbReference type="NCBI Taxonomy" id="132261"/>
    <lineage>
        <taxon>Eukaryota</taxon>
        <taxon>Viridiplantae</taxon>
        <taxon>Streptophyta</taxon>
        <taxon>Embryophyta</taxon>
        <taxon>Tracheophyta</taxon>
        <taxon>Spermatophyta</taxon>
        <taxon>Magnoliopsida</taxon>
        <taxon>eudicotyledons</taxon>
        <taxon>Gunneridae</taxon>
        <taxon>Pentapetalae</taxon>
        <taxon>asterids</taxon>
        <taxon>lamiids</taxon>
        <taxon>Solanales</taxon>
        <taxon>Convolvulaceae</taxon>
        <taxon>Cuscuteae</taxon>
        <taxon>Cuscuta</taxon>
        <taxon>Cuscuta subgen. Grammica</taxon>
        <taxon>Cuscuta sect. Cleistogrammica</taxon>
    </lineage>
</organism>
<dbReference type="PROSITE" id="PS00059">
    <property type="entry name" value="ADH_ZINC"/>
    <property type="match status" value="1"/>
</dbReference>
<evidence type="ECO:0000256" key="10">
    <source>
        <dbReference type="ARBA" id="ARBA00023027"/>
    </source>
</evidence>
<keyword evidence="7 13" id="KW-0479">Metal-binding</keyword>
<comment type="catalytic activity">
    <reaction evidence="11">
        <text>a secondary alcohol + NAD(+) = a ketone + NADH + H(+)</text>
        <dbReference type="Rhea" id="RHEA:10740"/>
        <dbReference type="ChEBI" id="CHEBI:15378"/>
        <dbReference type="ChEBI" id="CHEBI:17087"/>
        <dbReference type="ChEBI" id="CHEBI:35681"/>
        <dbReference type="ChEBI" id="CHEBI:57540"/>
        <dbReference type="ChEBI" id="CHEBI:57945"/>
        <dbReference type="EC" id="1.1.1.1"/>
    </reaction>
</comment>
<gene>
    <name evidence="16" type="ORF">CCAM_LOCUS33519</name>
</gene>
<evidence type="ECO:0000256" key="1">
    <source>
        <dbReference type="ARBA" id="ARBA00001947"/>
    </source>
</evidence>
<name>A0A484MS30_9ASTE</name>
<dbReference type="GO" id="GO:0005829">
    <property type="term" value="C:cytosol"/>
    <property type="evidence" value="ECO:0007669"/>
    <property type="project" value="TreeGrafter"/>
</dbReference>
<evidence type="ECO:0000256" key="4">
    <source>
        <dbReference type="ARBA" id="ARBA00011738"/>
    </source>
</evidence>
<evidence type="ECO:0000256" key="3">
    <source>
        <dbReference type="ARBA" id="ARBA00008072"/>
    </source>
</evidence>
<dbReference type="InterPro" id="IPR013149">
    <property type="entry name" value="ADH-like_C"/>
</dbReference>
<reference evidence="16 17" key="1">
    <citation type="submission" date="2018-04" db="EMBL/GenBank/DDBJ databases">
        <authorList>
            <person name="Vogel A."/>
        </authorList>
    </citation>
    <scope>NUCLEOTIDE SEQUENCE [LARGE SCALE GENOMIC DNA]</scope>
</reference>
<dbReference type="GO" id="GO:0004022">
    <property type="term" value="F:alcohol dehydrogenase (NAD+) activity"/>
    <property type="evidence" value="ECO:0007669"/>
    <property type="project" value="UniProtKB-EC"/>
</dbReference>
<dbReference type="EC" id="1.1.1.1" evidence="5"/>
<evidence type="ECO:0000313" key="17">
    <source>
        <dbReference type="Proteomes" id="UP000595140"/>
    </source>
</evidence>
<evidence type="ECO:0000259" key="15">
    <source>
        <dbReference type="Pfam" id="PF08240"/>
    </source>
</evidence>
<protein>
    <recommendedName>
        <fullName evidence="5">alcohol dehydrogenase</fullName>
        <ecNumber evidence="5">1.1.1.1</ecNumber>
    </recommendedName>
</protein>
<dbReference type="Pfam" id="PF08240">
    <property type="entry name" value="ADH_N"/>
    <property type="match status" value="1"/>
</dbReference>
<feature type="domain" description="Alcohol dehydrogenase-like C-terminal" evidence="14">
    <location>
        <begin position="377"/>
        <end position="509"/>
    </location>
</feature>
<dbReference type="GO" id="GO:0046294">
    <property type="term" value="P:formaldehyde catabolic process"/>
    <property type="evidence" value="ECO:0007669"/>
    <property type="project" value="TreeGrafter"/>
</dbReference>
<dbReference type="Gene3D" id="3.90.180.10">
    <property type="entry name" value="Medium-chain alcohol dehydrogenases, catalytic domain"/>
    <property type="match status" value="1"/>
</dbReference>
<dbReference type="AlphaFoldDB" id="A0A484MS30"/>
<dbReference type="EMBL" id="OOIL02004480">
    <property type="protein sequence ID" value="VFQ91743.1"/>
    <property type="molecule type" value="Genomic_DNA"/>
</dbReference>
<accession>A0A484MS30</accession>
<dbReference type="SUPFAM" id="SSF50129">
    <property type="entry name" value="GroES-like"/>
    <property type="match status" value="2"/>
</dbReference>
<keyword evidence="8 13" id="KW-0862">Zinc</keyword>
<comment type="similarity">
    <text evidence="3 13">Belongs to the zinc-containing alcohol dehydrogenase family.</text>
</comment>
<evidence type="ECO:0000256" key="13">
    <source>
        <dbReference type="RuleBase" id="RU361277"/>
    </source>
</evidence>
<keyword evidence="10" id="KW-0520">NAD</keyword>
<dbReference type="SUPFAM" id="SSF51735">
    <property type="entry name" value="NAD(P)-binding Rossmann-fold domains"/>
    <property type="match status" value="1"/>
</dbReference>
<evidence type="ECO:0000256" key="7">
    <source>
        <dbReference type="ARBA" id="ARBA00022723"/>
    </source>
</evidence>
<dbReference type="OrthoDB" id="417550at2759"/>
<feature type="domain" description="Alcohol dehydrogenase-like N-terminal" evidence="15">
    <location>
        <begin position="233"/>
        <end position="334"/>
    </location>
</feature>
<comment type="subunit">
    <text evidence="4">Homodimer.</text>
</comment>
<sequence length="552" mass="60693">MDFEDLRYLSVIEETVDEINPEETVEDEKSFSAYGDLVIEQLHPLEEETVDEINPEETVEDEKSFSAYGDLVIEQLHPLEEGIPEVVPDSEEEDEPAEPSPVSSFVCARKHTCNTILKLMFPGWDTPKDNLRNTFFKRMKLLNHQIAIRGKGFFILDGLLRVDFIHSLFNYRKHSDAMLCNGNSVAGVHLQQGFLQRQNCNGKAVATSISNGIIEEMQRNVPLQLHHILINRIFPRILGHEGAGIVESVGEGVTEVAPGDHVLTVFTGECGGCDHCLSEESNLCSFLTFEPEKTTLGDDEKSRFSYNGVPVYHFAGTSTFSEYTVVNYGCLVKLDPMVPMNKICVLGCGIAAGLGAVLNAAKPKRGSTVAIFGLGDVGLAAAEGARISGASKIIGVDTDPSTFTRALAFGVTVCLNHLQYDKSIQEVIADMTDGGADRSVECSGETEAMIAAFECVHQGWGMAVLVGVPNMECKRLRLDTAKVVEGRTVTGSFFGNYKARSQLPQLVQMYMNQELELDKFIKEEVALSEINEAFDGYVDGQQGLRPVIRMQE</sequence>
<dbReference type="Proteomes" id="UP000595140">
    <property type="component" value="Unassembled WGS sequence"/>
</dbReference>
<dbReference type="InterPro" id="IPR013154">
    <property type="entry name" value="ADH-like_N"/>
</dbReference>
<evidence type="ECO:0000256" key="6">
    <source>
        <dbReference type="ARBA" id="ARBA00022490"/>
    </source>
</evidence>
<evidence type="ECO:0000256" key="9">
    <source>
        <dbReference type="ARBA" id="ARBA00023002"/>
    </source>
</evidence>
<comment type="subcellular location">
    <subcellularLocation>
        <location evidence="2">Cytoplasm</location>
    </subcellularLocation>
</comment>
<proteinExistence type="inferred from homology"/>
<evidence type="ECO:0000256" key="5">
    <source>
        <dbReference type="ARBA" id="ARBA00013190"/>
    </source>
</evidence>
<dbReference type="InterPro" id="IPR011032">
    <property type="entry name" value="GroES-like_sf"/>
</dbReference>